<keyword evidence="1" id="KW-1133">Transmembrane helix</keyword>
<dbReference type="InterPro" id="IPR053014">
    <property type="entry name" value="Cuticle_assoc_divergent"/>
</dbReference>
<feature type="transmembrane region" description="Helical" evidence="1">
    <location>
        <begin position="237"/>
        <end position="260"/>
    </location>
</feature>
<accession>A0A8R1I2J5</accession>
<organism evidence="2 3">
    <name type="scientific">Caenorhabditis japonica</name>
    <dbReference type="NCBI Taxonomy" id="281687"/>
    <lineage>
        <taxon>Eukaryota</taxon>
        <taxon>Metazoa</taxon>
        <taxon>Ecdysozoa</taxon>
        <taxon>Nematoda</taxon>
        <taxon>Chromadorea</taxon>
        <taxon>Rhabditida</taxon>
        <taxon>Rhabditina</taxon>
        <taxon>Rhabditomorpha</taxon>
        <taxon>Rhabditoidea</taxon>
        <taxon>Rhabditidae</taxon>
        <taxon>Peloderinae</taxon>
        <taxon>Caenorhabditis</taxon>
    </lineage>
</organism>
<keyword evidence="1" id="KW-0472">Membrane</keyword>
<proteinExistence type="predicted"/>
<dbReference type="EnsemblMetazoa" id="CJA13830.1">
    <property type="protein sequence ID" value="CJA13830.1"/>
    <property type="gene ID" value="WBGene00133034"/>
</dbReference>
<dbReference type="PANTHER" id="PTHR46339:SF14">
    <property type="entry name" value="BPTI_KUNITZ INHIBITOR DOMAIN-CONTAINING PROTEIN"/>
    <property type="match status" value="1"/>
</dbReference>
<evidence type="ECO:0000313" key="3">
    <source>
        <dbReference type="Proteomes" id="UP000005237"/>
    </source>
</evidence>
<dbReference type="SMART" id="SM00289">
    <property type="entry name" value="WR1"/>
    <property type="match status" value="3"/>
</dbReference>
<dbReference type="AlphaFoldDB" id="A0A8R1I2J5"/>
<dbReference type="Proteomes" id="UP000005237">
    <property type="component" value="Unassembled WGS sequence"/>
</dbReference>
<evidence type="ECO:0000256" key="1">
    <source>
        <dbReference type="SAM" id="Phobius"/>
    </source>
</evidence>
<name>A0A8R1I2J5_CAEJA</name>
<keyword evidence="1" id="KW-0812">Transmembrane</keyword>
<keyword evidence="3" id="KW-1185">Reference proteome</keyword>
<sequence length="307" mass="33777">MKCNLLEASSCPETYYCSPAVPGAHWGFCCSVHIEASCPAESQPYIEHNTNIPVSVGYSCQSSQAGSLIGFCCTTPIISLRLPGESTVSQDVRTKNEKFLIHNEGLIGASVKQGPQKLAKKYQKVTKSTSTYGVVSNYKPPMCPPKSASVYYPNTQINIECTPAEGFEFECPESSSCVNAHLDLAGRMVCCEITKTTPTPNYVYYVTSTPRMMRQLLSVRNPPPPVRAIRFDVSNGILLPVLVRNFLLFMLLFVLTTPLLRTKCISVRGPTKLSNPLINSTSLIVSFRRGAKWCSHSFLLSVVDVMK</sequence>
<protein>
    <submittedName>
        <fullName evidence="2">Uncharacterized protein</fullName>
    </submittedName>
</protein>
<dbReference type="InterPro" id="IPR006150">
    <property type="entry name" value="Cys_repeat_1"/>
</dbReference>
<evidence type="ECO:0000313" key="2">
    <source>
        <dbReference type="EnsemblMetazoa" id="CJA13830.1"/>
    </source>
</evidence>
<dbReference type="PANTHER" id="PTHR46339">
    <property type="entry name" value="PROTEIN CBG15282-RELATED"/>
    <property type="match status" value="1"/>
</dbReference>
<reference evidence="3" key="1">
    <citation type="submission" date="2010-08" db="EMBL/GenBank/DDBJ databases">
        <authorList>
            <consortium name="Caenorhabditis japonica Sequencing Consortium"/>
            <person name="Wilson R.K."/>
        </authorList>
    </citation>
    <scope>NUCLEOTIDE SEQUENCE [LARGE SCALE GENOMIC DNA]</scope>
    <source>
        <strain evidence="3">DF5081</strain>
    </source>
</reference>
<reference evidence="2" key="2">
    <citation type="submission" date="2022-06" db="UniProtKB">
        <authorList>
            <consortium name="EnsemblMetazoa"/>
        </authorList>
    </citation>
    <scope>IDENTIFICATION</scope>
    <source>
        <strain evidence="2">DF5081</strain>
    </source>
</reference>